<evidence type="ECO:0000256" key="1">
    <source>
        <dbReference type="ARBA" id="ARBA00001941"/>
    </source>
</evidence>
<dbReference type="GO" id="GO:0046872">
    <property type="term" value="F:metal ion binding"/>
    <property type="evidence" value="ECO:0007669"/>
    <property type="project" value="UniProtKB-KW"/>
</dbReference>
<dbReference type="SUPFAM" id="SSF144052">
    <property type="entry name" value="Thermophilic metalloprotease-like"/>
    <property type="match status" value="1"/>
</dbReference>
<proteinExistence type="inferred from homology"/>
<dbReference type="PANTHER" id="PTHR34448">
    <property type="entry name" value="AMINOPEPTIDASE"/>
    <property type="match status" value="1"/>
</dbReference>
<evidence type="ECO:0000256" key="6">
    <source>
        <dbReference type="ARBA" id="ARBA00022670"/>
    </source>
</evidence>
<dbReference type="PRINTS" id="PR00919">
    <property type="entry name" value="THERMOPTASE"/>
</dbReference>
<dbReference type="Proteomes" id="UP000238081">
    <property type="component" value="Unassembled WGS sequence"/>
</dbReference>
<dbReference type="Pfam" id="PF02073">
    <property type="entry name" value="Peptidase_M29"/>
    <property type="match status" value="1"/>
</dbReference>
<dbReference type="InterPro" id="IPR035097">
    <property type="entry name" value="M29_N-terminal"/>
</dbReference>
<keyword evidence="6" id="KW-0645">Protease</keyword>
<dbReference type="GO" id="GO:0006508">
    <property type="term" value="P:proteolysis"/>
    <property type="evidence" value="ECO:0007669"/>
    <property type="project" value="UniProtKB-KW"/>
</dbReference>
<comment type="cofactor">
    <cofactor evidence="2">
        <name>Mg(2+)</name>
        <dbReference type="ChEBI" id="CHEBI:18420"/>
    </cofactor>
</comment>
<evidence type="ECO:0000313" key="10">
    <source>
        <dbReference type="EMBL" id="PPV17448.1"/>
    </source>
</evidence>
<dbReference type="PANTHER" id="PTHR34448:SF3">
    <property type="entry name" value="AMINOPEPTIDASE AMPS"/>
    <property type="match status" value="1"/>
</dbReference>
<keyword evidence="5" id="KW-0031">Aminopeptidase</keyword>
<evidence type="ECO:0000256" key="9">
    <source>
        <dbReference type="ARBA" id="ARBA00023049"/>
    </source>
</evidence>
<dbReference type="Gene3D" id="3.40.1830.10">
    <property type="entry name" value="Thermophilic metalloprotease (M29)"/>
    <property type="match status" value="1"/>
</dbReference>
<evidence type="ECO:0000256" key="7">
    <source>
        <dbReference type="ARBA" id="ARBA00022723"/>
    </source>
</evidence>
<accession>A0A2S7FEN3</accession>
<sequence length="408" mass="45852">MFKDLLSKYAKLAALKGINIQKNKMLVINSPIECSEFARMIAEEAYKAGASDVVINYNDEKFNKIKYEYTSAEVLSFTPEFEKDKYNYYVEQGASFLSISASDPDLLKDIDASKIATVQKSRREALKRYYEACNSNENAWCIVSVPTEGWANKVFKNSNSKEAVEQLWDAIFTVMRIKEEDPVKAWNNHLENLNKKLIELNNHAFKYIHFTNSLGTDLKVELVKDHIWCGGKDTTKNGVEFIANMPTEEVFTTPKLDGVNGTVYSSKPLSYCGNLINNFSITFKDGKVIDCSAETGLDVLKEIIKTDENSCRLGEVALVPYDSPISNSNIIFFNTLYDENASCHLALGSSYPSCIKNGENMNKEQLLEAKANFSLTHVDFMIGTKDTDIVGVKEDGTKISIFKDGNWA</sequence>
<comment type="cofactor">
    <cofactor evidence="3">
        <name>Zn(2+)</name>
        <dbReference type="ChEBI" id="CHEBI:29105"/>
    </cofactor>
</comment>
<dbReference type="AlphaFoldDB" id="A0A2S7FEN3"/>
<evidence type="ECO:0000256" key="2">
    <source>
        <dbReference type="ARBA" id="ARBA00001946"/>
    </source>
</evidence>
<keyword evidence="8" id="KW-0378">Hydrolase</keyword>
<evidence type="ECO:0000256" key="3">
    <source>
        <dbReference type="ARBA" id="ARBA00001947"/>
    </source>
</evidence>
<dbReference type="GO" id="GO:0004177">
    <property type="term" value="F:aminopeptidase activity"/>
    <property type="evidence" value="ECO:0007669"/>
    <property type="project" value="UniProtKB-KW"/>
</dbReference>
<dbReference type="InterPro" id="IPR000787">
    <property type="entry name" value="Peptidase_M29"/>
</dbReference>
<dbReference type="RefSeq" id="WP_043664541.1">
    <property type="nucleotide sequence ID" value="NZ_JAIOKK010000001.1"/>
</dbReference>
<evidence type="ECO:0000313" key="11">
    <source>
        <dbReference type="Proteomes" id="UP000238081"/>
    </source>
</evidence>
<name>A0A2S7FEN3_CLOBU</name>
<organism evidence="10 11">
    <name type="scientific">Clostridium butyricum</name>
    <dbReference type="NCBI Taxonomy" id="1492"/>
    <lineage>
        <taxon>Bacteria</taxon>
        <taxon>Bacillati</taxon>
        <taxon>Bacillota</taxon>
        <taxon>Clostridia</taxon>
        <taxon>Eubacteriales</taxon>
        <taxon>Clostridiaceae</taxon>
        <taxon>Clostridium</taxon>
    </lineage>
</organism>
<comment type="caution">
    <text evidence="10">The sequence shown here is derived from an EMBL/GenBank/DDBJ whole genome shotgun (WGS) entry which is preliminary data.</text>
</comment>
<gene>
    <name evidence="10" type="ORF">AWN73_07985</name>
</gene>
<dbReference type="GO" id="GO:0008237">
    <property type="term" value="F:metallopeptidase activity"/>
    <property type="evidence" value="ECO:0007669"/>
    <property type="project" value="UniProtKB-KW"/>
</dbReference>
<evidence type="ECO:0000256" key="5">
    <source>
        <dbReference type="ARBA" id="ARBA00022438"/>
    </source>
</evidence>
<keyword evidence="9" id="KW-0482">Metalloprotease</keyword>
<reference evidence="10 11" key="1">
    <citation type="submission" date="2016-01" db="EMBL/GenBank/DDBJ databases">
        <title>Characterization of the Clostridium difficile lineages that are prevalent in Hong Kong and China.</title>
        <authorList>
            <person name="Kwok J.S.-L."/>
            <person name="Lam W.-Y."/>
            <person name="Ip M."/>
            <person name="Chan T.-F."/>
            <person name="Hawkey P.M."/>
            <person name="Tsui S.K.-W."/>
        </authorList>
    </citation>
    <scope>NUCLEOTIDE SEQUENCE [LARGE SCALE GENOMIC DNA]</scope>
    <source>
        <strain evidence="10 11">300064</strain>
    </source>
</reference>
<comment type="cofactor">
    <cofactor evidence="1">
        <name>Co(2+)</name>
        <dbReference type="ChEBI" id="CHEBI:48828"/>
    </cofactor>
</comment>
<evidence type="ECO:0000256" key="8">
    <source>
        <dbReference type="ARBA" id="ARBA00022801"/>
    </source>
</evidence>
<comment type="similarity">
    <text evidence="4">Belongs to the peptidase M29 family.</text>
</comment>
<evidence type="ECO:0000256" key="4">
    <source>
        <dbReference type="ARBA" id="ARBA00008236"/>
    </source>
</evidence>
<keyword evidence="7" id="KW-0479">Metal-binding</keyword>
<dbReference type="EMBL" id="LRDH01000024">
    <property type="protein sequence ID" value="PPV17448.1"/>
    <property type="molecule type" value="Genomic_DNA"/>
</dbReference>
<protein>
    <submittedName>
        <fullName evidence="10">Peptidase M29</fullName>
    </submittedName>
</protein>
<dbReference type="InterPro" id="IPR052170">
    <property type="entry name" value="M29_Exopeptidase"/>
</dbReference>